<feature type="coiled-coil region" evidence="1">
    <location>
        <begin position="179"/>
        <end position="206"/>
    </location>
</feature>
<evidence type="ECO:0000256" key="1">
    <source>
        <dbReference type="SAM" id="Coils"/>
    </source>
</evidence>
<organism evidence="2 3">
    <name type="scientific">Prevotella histicola JCM 15637 = DNF00424</name>
    <dbReference type="NCBI Taxonomy" id="1236504"/>
    <lineage>
        <taxon>Bacteria</taxon>
        <taxon>Pseudomonadati</taxon>
        <taxon>Bacteroidota</taxon>
        <taxon>Bacteroidia</taxon>
        <taxon>Bacteroidales</taxon>
        <taxon>Prevotellaceae</taxon>
        <taxon>Prevotella</taxon>
    </lineage>
</organism>
<comment type="caution">
    <text evidence="2">The sequence shown here is derived from an EMBL/GenBank/DDBJ whole genome shotgun (WGS) entry which is preliminary data.</text>
</comment>
<name>A0AAW3FH13_9BACT</name>
<evidence type="ECO:0000313" key="3">
    <source>
        <dbReference type="Proteomes" id="UP000029533"/>
    </source>
</evidence>
<protein>
    <submittedName>
        <fullName evidence="2">Uncharacterized protein</fullName>
    </submittedName>
</protein>
<keyword evidence="1" id="KW-0175">Coiled coil</keyword>
<dbReference type="RefSeq" id="WP_036868512.1">
    <property type="nucleotide sequence ID" value="NZ_JRNJ01000022.1"/>
</dbReference>
<proteinExistence type="predicted"/>
<dbReference type="Proteomes" id="UP000029533">
    <property type="component" value="Unassembled WGS sequence"/>
</dbReference>
<dbReference type="EMBL" id="JRNJ01000022">
    <property type="protein sequence ID" value="KGF29947.1"/>
    <property type="molecule type" value="Genomic_DNA"/>
</dbReference>
<dbReference type="AlphaFoldDB" id="A0AAW3FH13"/>
<evidence type="ECO:0000313" key="2">
    <source>
        <dbReference type="EMBL" id="KGF29947.1"/>
    </source>
</evidence>
<gene>
    <name evidence="2" type="ORF">HMPREF2132_01870</name>
</gene>
<sequence length="370" mass="42844">MDKLFSTLSAEERQAWIADFQTWVASKFPVLEDASCAWSSEDREQMVYGLNLINAFPFCRSFVADSLMFQDYNRRVTAMRRCINQVLEEIKKEVSLQAIDLSDPKLLVRHRGRPTKLEQKARALEEERKQKEAEVEHPSLFEEDEMKNEPVALHTVSGAAGYGTLFHLDQWKWLMSKDLQEAVDTIRDLRSNAAAAAEKAKALAEAGVEPDKVSVYAKEAAKSTEAYERIYERVDNELATVYVRLKEDSTYKTQMLKRKVQIPELRSLLRPYYDRQPEGFKDKVIQSIMDNDPRQAAIRDKRKALKCRVDAIRKYLLRTDKPNTPKRIKTMTERIKELEKLIGKAETEPYYKVLEAAKNNPYVKPKKTKA</sequence>
<reference evidence="2 3" key="1">
    <citation type="submission" date="2014-07" db="EMBL/GenBank/DDBJ databases">
        <authorList>
            <person name="McCorrison J."/>
            <person name="Sanka R."/>
            <person name="Torralba M."/>
            <person name="Gillis M."/>
            <person name="Haft D.H."/>
            <person name="Methe B."/>
            <person name="Sutton G."/>
            <person name="Nelson K.E."/>
        </authorList>
    </citation>
    <scope>NUCLEOTIDE SEQUENCE [LARGE SCALE GENOMIC DNA]</scope>
    <source>
        <strain evidence="2 3">DNF00424</strain>
    </source>
</reference>
<accession>A0AAW3FH13</accession>